<reference evidence="1" key="1">
    <citation type="submission" date="2021-11" db="EMBL/GenBank/DDBJ databases">
        <title>Fusarium solani-melongenae Genome sequencing and assembly.</title>
        <authorList>
            <person name="Xie S."/>
            <person name="Huang L."/>
            <person name="Zhang X."/>
        </authorList>
    </citation>
    <scope>NUCLEOTIDE SEQUENCE</scope>
    <source>
        <strain evidence="1">CRI 24-3</strain>
    </source>
</reference>
<gene>
    <name evidence="1" type="ORF">LCI18_006091</name>
</gene>
<accession>A0ACD3Z1U2</accession>
<evidence type="ECO:0000313" key="1">
    <source>
        <dbReference type="EMBL" id="UPK95156.1"/>
    </source>
</evidence>
<organism evidence="1 2">
    <name type="scientific">Fusarium solani subsp. cucurbitae</name>
    <name type="common">Neocosmosporum cucurbitae</name>
    <dbReference type="NCBI Taxonomy" id="2747967"/>
    <lineage>
        <taxon>Eukaryota</taxon>
        <taxon>Fungi</taxon>
        <taxon>Dikarya</taxon>
        <taxon>Ascomycota</taxon>
        <taxon>Pezizomycotina</taxon>
        <taxon>Sordariomycetes</taxon>
        <taxon>Hypocreomycetidae</taxon>
        <taxon>Hypocreales</taxon>
        <taxon>Nectriaceae</taxon>
        <taxon>Fusarium</taxon>
        <taxon>Fusarium solani species complex</taxon>
    </lineage>
</organism>
<dbReference type="EMBL" id="CP090033">
    <property type="protein sequence ID" value="UPK95156.1"/>
    <property type="molecule type" value="Genomic_DNA"/>
</dbReference>
<dbReference type="Proteomes" id="UP000830768">
    <property type="component" value="Chromosome 4"/>
</dbReference>
<protein>
    <submittedName>
        <fullName evidence="1">Uncharacterized protein</fullName>
    </submittedName>
</protein>
<sequence>MQGMVIHPKRRQGARGVPKVKTGCKTCKIRRKKCDEARPACSPCVSTGRRCDFSTSSHRHPSQPAPLVFVIESMAAPSSLLSPAYGNPIGEELLSAQVGVPGHLRHLDRHEVIIFDYFRSICAQEFSLYFQSPIWERFVLYAAHAEAWAFHAALAISVLSRRSYTPSHSDTALHTNFPTLRYNQAIRALNQRLDATDESAELAVLGSVLFINLEFLRAHTLEHEPSRVNAPSLVGIHLRGGLGVLRSLGDMRGGHLSLNAQHLKVALEELHYQVEQFKVYGQ</sequence>
<name>A0ACD3Z1U2_FUSSC</name>
<evidence type="ECO:0000313" key="2">
    <source>
        <dbReference type="Proteomes" id="UP000830768"/>
    </source>
</evidence>
<keyword evidence="2" id="KW-1185">Reference proteome</keyword>
<proteinExistence type="predicted"/>